<sequence>MGICSPDLDYSSGALGSAVSHMRLWQDAIQSQMVRHIAEDDAIIRPDFHEIYHEAVKAAPEWDIFLWSYNDDWPVGLVSTFGHVASLKGKDISPDFIVRNYRIFQEDRRKPSLLPLSSAAGIGFYSISPQGAKKLIDACFPLQGLHARYAGDTDMRWQNRALDVEMSRHYQTLNAYVSYPPMAVMINDSANSTLCGQGQMSTVNEAS</sequence>
<dbReference type="AlphaFoldDB" id="F7VI58"/>
<organism evidence="2 3">
    <name type="scientific">Acetobacter tropicalis NBRC 101654</name>
    <dbReference type="NCBI Taxonomy" id="749388"/>
    <lineage>
        <taxon>Bacteria</taxon>
        <taxon>Pseudomonadati</taxon>
        <taxon>Pseudomonadota</taxon>
        <taxon>Alphaproteobacteria</taxon>
        <taxon>Acetobacterales</taxon>
        <taxon>Acetobacteraceae</taxon>
        <taxon>Acetobacter</taxon>
    </lineage>
</organism>
<proteinExistence type="predicted"/>
<comment type="caution">
    <text evidence="2">The sequence shown here is derived from an EMBL/GenBank/DDBJ whole genome shotgun (WGS) entry which is preliminary data.</text>
</comment>
<feature type="domain" description="Glycosyl transferase family 25" evidence="1">
    <location>
        <begin position="11"/>
        <end position="139"/>
    </location>
</feature>
<dbReference type="Proteomes" id="UP000004319">
    <property type="component" value="Unassembled WGS sequence"/>
</dbReference>
<gene>
    <name evidence="2" type="ORF">ATPR_3057</name>
</gene>
<evidence type="ECO:0000313" key="3">
    <source>
        <dbReference type="Proteomes" id="UP000004319"/>
    </source>
</evidence>
<name>F7VI58_9PROT</name>
<dbReference type="InterPro" id="IPR002654">
    <property type="entry name" value="Glyco_trans_25"/>
</dbReference>
<dbReference type="Pfam" id="PF01755">
    <property type="entry name" value="Glyco_transf_25"/>
    <property type="match status" value="1"/>
</dbReference>
<protein>
    <submittedName>
        <fullName evidence="2">Glycosyl transferase family protein</fullName>
    </submittedName>
</protein>
<dbReference type="EMBL" id="BABS01000158">
    <property type="protein sequence ID" value="GAA10053.1"/>
    <property type="molecule type" value="Genomic_DNA"/>
</dbReference>
<evidence type="ECO:0000313" key="2">
    <source>
        <dbReference type="EMBL" id="GAA10053.1"/>
    </source>
</evidence>
<dbReference type="GO" id="GO:0016740">
    <property type="term" value="F:transferase activity"/>
    <property type="evidence" value="ECO:0007669"/>
    <property type="project" value="UniProtKB-KW"/>
</dbReference>
<keyword evidence="2" id="KW-0808">Transferase</keyword>
<accession>F7VI58</accession>
<evidence type="ECO:0000259" key="1">
    <source>
        <dbReference type="Pfam" id="PF01755"/>
    </source>
</evidence>
<reference evidence="2 3" key="1">
    <citation type="journal article" date="2011" name="Biochem. Biophys. Res. Commun.">
        <title>Increased number of Arginine-based salt bridges contributes to the thermotolerance of thermotolerant acetic acid bacteria, Acetobacter tropicalis SKU1100.</title>
        <authorList>
            <person name="Matsutani M."/>
            <person name="Hirakawa H."/>
            <person name="Nishikura M."/>
            <person name="Soemphol W."/>
            <person name="Ali I.A.I."/>
            <person name="Yakushi T."/>
            <person name="Matsushita K."/>
        </authorList>
    </citation>
    <scope>NUCLEOTIDE SEQUENCE [LARGE SCALE GENOMIC DNA]</scope>
    <source>
        <strain evidence="2 3">NBRC 101654</strain>
    </source>
</reference>